<feature type="region of interest" description="Disordered" evidence="9">
    <location>
        <begin position="101"/>
        <end position="141"/>
    </location>
</feature>
<feature type="compositionally biased region" description="Low complexity" evidence="9">
    <location>
        <begin position="165"/>
        <end position="175"/>
    </location>
</feature>
<dbReference type="GO" id="GO:0098552">
    <property type="term" value="C:side of membrane"/>
    <property type="evidence" value="ECO:0007669"/>
    <property type="project" value="UniProtKB-KW"/>
</dbReference>
<dbReference type="SUPFAM" id="SSF55729">
    <property type="entry name" value="Acyl-CoA N-acyltransferases (Nat)"/>
    <property type="match status" value="1"/>
</dbReference>
<evidence type="ECO:0000313" key="12">
    <source>
        <dbReference type="EMBL" id="KAK0385295.1"/>
    </source>
</evidence>
<dbReference type="InterPro" id="IPR016181">
    <property type="entry name" value="Acyl_CoA_acyltransferase"/>
</dbReference>
<dbReference type="Pfam" id="PF05730">
    <property type="entry name" value="CFEM"/>
    <property type="match status" value="1"/>
</dbReference>
<evidence type="ECO:0000313" key="13">
    <source>
        <dbReference type="Proteomes" id="UP001175261"/>
    </source>
</evidence>
<keyword evidence="5" id="KW-0325">Glycoprotein</keyword>
<dbReference type="InterPro" id="IPR008427">
    <property type="entry name" value="Extracellular_membr_CFEM_dom"/>
</dbReference>
<keyword evidence="4" id="KW-0964">Secreted</keyword>
<keyword evidence="5" id="KW-0336">GPI-anchor</keyword>
<keyword evidence="7" id="KW-1015">Disulfide bond</keyword>
<accession>A0AA39L620</accession>
<dbReference type="PANTHER" id="PTHR42791:SF17">
    <property type="entry name" value="ACETYLTRANSFERASE, GNAT FAMILY FAMILY (AFU_ORTHOLOGUE AFUA_8G05690)"/>
    <property type="match status" value="1"/>
</dbReference>
<evidence type="ECO:0000256" key="5">
    <source>
        <dbReference type="ARBA" id="ARBA00022622"/>
    </source>
</evidence>
<gene>
    <name evidence="12" type="ORF">NLU13_7771</name>
</gene>
<feature type="domain" description="CFEM" evidence="11">
    <location>
        <begin position="24"/>
        <end position="88"/>
    </location>
</feature>
<evidence type="ECO:0000256" key="6">
    <source>
        <dbReference type="ARBA" id="ARBA00022729"/>
    </source>
</evidence>
<dbReference type="Gene3D" id="3.40.630.30">
    <property type="match status" value="1"/>
</dbReference>
<keyword evidence="13" id="KW-1185">Reference proteome</keyword>
<evidence type="ECO:0000256" key="3">
    <source>
        <dbReference type="ARBA" id="ARBA00010031"/>
    </source>
</evidence>
<sequence length="619" mass="66535">MKSFTSFQLAAAAGLLGLVSVAQAQSLCAVNCFQQVITDHPPLSCTESSMYLCFCKSTELQNYFVDCAYDKCASEAESTVGFGVNLCSELGVPISVPARPTTTSAAAQETQPTSSAAAAVSSSSASAAPAPQPETSSSAAVEASSAPAASAAVSSSAAAEVPASSAPAAAAPSSSKSDVPTVVKPTPQETTPAPTHVVISMNVDGVLNGTGNGVLDAARSSLQLPSWRGIDSNRHQMAFQALDQNRRWISCRTSWDARMDVWLSGRSKNLCILVFQMKRKPSVFWLERPASSEPTVSFGGEHYSAQVRFHDPSCSIVSLKGVPRFGFALPCRLAWLPSPVQSTCCYIPPGAMVYAILPALIPDIEKVYDVYFAAFKNDRMGRFMVDLLFPHGTDSDEFRKTHAAGTLAWWHTCGVQYTYKCVDTETGEIVGMALGDILLTGRTEEERRFQSVGWLEGEQREKADKVLKPLHEAREKLFGGRPHIYVHVIGIHPNHQGRQAGALWCKWGMDLSDSLGLPLYFEASPSTYKLYEKMGYETLDDKIVHSAELMGTDAPVEVPLMVKMPRAAGGLTFKEWRAAGYPAAFGKSKDAVVQTLPRRGADKAVGQVVVVTEAREAAA</sequence>
<keyword evidence="8" id="KW-0449">Lipoprotein</keyword>
<feature type="compositionally biased region" description="Low complexity" evidence="9">
    <location>
        <begin position="114"/>
        <end position="141"/>
    </location>
</feature>
<evidence type="ECO:0000256" key="7">
    <source>
        <dbReference type="ARBA" id="ARBA00023157"/>
    </source>
</evidence>
<dbReference type="Proteomes" id="UP001175261">
    <property type="component" value="Unassembled WGS sequence"/>
</dbReference>
<evidence type="ECO:0000256" key="8">
    <source>
        <dbReference type="ARBA" id="ARBA00023288"/>
    </source>
</evidence>
<dbReference type="GO" id="GO:0005576">
    <property type="term" value="C:extracellular region"/>
    <property type="evidence" value="ECO:0007669"/>
    <property type="project" value="UniProtKB-SubCell"/>
</dbReference>
<comment type="similarity">
    <text evidence="3">Belongs to the RBT5 family.</text>
</comment>
<comment type="caution">
    <text evidence="12">The sequence shown here is derived from an EMBL/GenBank/DDBJ whole genome shotgun (WGS) entry which is preliminary data.</text>
</comment>
<comment type="subcellular location">
    <subcellularLocation>
        <location evidence="1">Membrane</location>
        <topology evidence="1">Lipid-anchor</topology>
        <topology evidence="1">GPI-anchor</topology>
    </subcellularLocation>
    <subcellularLocation>
        <location evidence="2">Secreted</location>
    </subcellularLocation>
</comment>
<proteinExistence type="inferred from homology"/>
<protein>
    <recommendedName>
        <fullName evidence="11">CFEM domain-containing protein</fullName>
    </recommendedName>
</protein>
<dbReference type="AlphaFoldDB" id="A0AA39L620"/>
<reference evidence="12" key="1">
    <citation type="submission" date="2022-10" db="EMBL/GenBank/DDBJ databases">
        <title>Determination and structural analysis of whole genome sequence of Sarocladium strictum F4-1.</title>
        <authorList>
            <person name="Hu L."/>
            <person name="Jiang Y."/>
        </authorList>
    </citation>
    <scope>NUCLEOTIDE SEQUENCE</scope>
    <source>
        <strain evidence="12">F4-1</strain>
    </source>
</reference>
<evidence type="ECO:0000256" key="9">
    <source>
        <dbReference type="SAM" id="MobiDB-lite"/>
    </source>
</evidence>
<feature type="signal peptide" evidence="10">
    <location>
        <begin position="1"/>
        <end position="24"/>
    </location>
</feature>
<dbReference type="EMBL" id="JAPDFR010000007">
    <property type="protein sequence ID" value="KAK0385295.1"/>
    <property type="molecule type" value="Genomic_DNA"/>
</dbReference>
<name>A0AA39L620_SARSR</name>
<evidence type="ECO:0000256" key="4">
    <source>
        <dbReference type="ARBA" id="ARBA00022525"/>
    </source>
</evidence>
<evidence type="ECO:0000259" key="11">
    <source>
        <dbReference type="Pfam" id="PF05730"/>
    </source>
</evidence>
<evidence type="ECO:0000256" key="1">
    <source>
        <dbReference type="ARBA" id="ARBA00004589"/>
    </source>
</evidence>
<organism evidence="12 13">
    <name type="scientific">Sarocladium strictum</name>
    <name type="common">Black bundle disease fungus</name>
    <name type="synonym">Acremonium strictum</name>
    <dbReference type="NCBI Taxonomy" id="5046"/>
    <lineage>
        <taxon>Eukaryota</taxon>
        <taxon>Fungi</taxon>
        <taxon>Dikarya</taxon>
        <taxon>Ascomycota</taxon>
        <taxon>Pezizomycotina</taxon>
        <taxon>Sordariomycetes</taxon>
        <taxon>Hypocreomycetidae</taxon>
        <taxon>Hypocreales</taxon>
        <taxon>Sarocladiaceae</taxon>
        <taxon>Sarocladium</taxon>
    </lineage>
</organism>
<keyword evidence="6 10" id="KW-0732">Signal</keyword>
<feature type="region of interest" description="Disordered" evidence="9">
    <location>
        <begin position="165"/>
        <end position="196"/>
    </location>
</feature>
<feature type="chain" id="PRO_5041443709" description="CFEM domain-containing protein" evidence="10">
    <location>
        <begin position="25"/>
        <end position="619"/>
    </location>
</feature>
<evidence type="ECO:0000256" key="10">
    <source>
        <dbReference type="SAM" id="SignalP"/>
    </source>
</evidence>
<keyword evidence="5" id="KW-0472">Membrane</keyword>
<dbReference type="PANTHER" id="PTHR42791">
    <property type="entry name" value="GNAT FAMILY ACETYLTRANSFERASE"/>
    <property type="match status" value="1"/>
</dbReference>
<dbReference type="InterPro" id="IPR052523">
    <property type="entry name" value="Trichothecene_AcTrans"/>
</dbReference>
<evidence type="ECO:0000256" key="2">
    <source>
        <dbReference type="ARBA" id="ARBA00004613"/>
    </source>
</evidence>
<feature type="compositionally biased region" description="Polar residues" evidence="9">
    <location>
        <begin position="101"/>
        <end position="113"/>
    </location>
</feature>